<dbReference type="KEGG" id="tpro:Ga0080559_TMP844"/>
<dbReference type="OrthoDB" id="9812260at2"/>
<keyword evidence="7" id="KW-1185">Reference proteome</keyword>
<dbReference type="CDD" id="cd01949">
    <property type="entry name" value="GGDEF"/>
    <property type="match status" value="1"/>
</dbReference>
<dbReference type="GO" id="GO:0007165">
    <property type="term" value="P:signal transduction"/>
    <property type="evidence" value="ECO:0007669"/>
    <property type="project" value="InterPro"/>
</dbReference>
<dbReference type="InterPro" id="IPR043128">
    <property type="entry name" value="Rev_trsase/Diguanyl_cyclase"/>
</dbReference>
<dbReference type="PROSITE" id="PS50885">
    <property type="entry name" value="HAMP"/>
    <property type="match status" value="1"/>
</dbReference>
<dbReference type="GO" id="GO:0043709">
    <property type="term" value="P:cell adhesion involved in single-species biofilm formation"/>
    <property type="evidence" value="ECO:0007669"/>
    <property type="project" value="TreeGrafter"/>
</dbReference>
<evidence type="ECO:0000256" key="3">
    <source>
        <dbReference type="SAM" id="Phobius"/>
    </source>
</evidence>
<reference evidence="6 7" key="1">
    <citation type="submission" date="2016-03" db="EMBL/GenBank/DDBJ databases">
        <title>Deep-sea bacteria in the southern Pacific.</title>
        <authorList>
            <person name="Tang K."/>
        </authorList>
    </citation>
    <scope>NUCLEOTIDE SEQUENCE [LARGE SCALE GENOMIC DNA]</scope>
    <source>
        <strain evidence="6 7">JLT2016</strain>
    </source>
</reference>
<feature type="transmembrane region" description="Helical" evidence="3">
    <location>
        <begin position="20"/>
        <end position="40"/>
    </location>
</feature>
<organism evidence="6 7">
    <name type="scientific">Salipiger profundus</name>
    <dbReference type="NCBI Taxonomy" id="1229727"/>
    <lineage>
        <taxon>Bacteria</taxon>
        <taxon>Pseudomonadati</taxon>
        <taxon>Pseudomonadota</taxon>
        <taxon>Alphaproteobacteria</taxon>
        <taxon>Rhodobacterales</taxon>
        <taxon>Roseobacteraceae</taxon>
        <taxon>Salipiger</taxon>
    </lineage>
</organism>
<evidence type="ECO:0000256" key="2">
    <source>
        <dbReference type="ARBA" id="ARBA00034247"/>
    </source>
</evidence>
<evidence type="ECO:0000313" key="6">
    <source>
        <dbReference type="EMBL" id="APX21640.1"/>
    </source>
</evidence>
<dbReference type="SMART" id="SM00267">
    <property type="entry name" value="GGDEF"/>
    <property type="match status" value="1"/>
</dbReference>
<dbReference type="InterPro" id="IPR003660">
    <property type="entry name" value="HAMP_dom"/>
</dbReference>
<gene>
    <name evidence="6" type="ORF">Ga0080559_TMP844</name>
</gene>
<dbReference type="GO" id="GO:0052621">
    <property type="term" value="F:diguanylate cyclase activity"/>
    <property type="evidence" value="ECO:0007669"/>
    <property type="project" value="UniProtKB-EC"/>
</dbReference>
<dbReference type="AlphaFoldDB" id="A0A1U7D0M5"/>
<dbReference type="Gene3D" id="3.30.70.270">
    <property type="match status" value="1"/>
</dbReference>
<dbReference type="SUPFAM" id="SSF55073">
    <property type="entry name" value="Nucleotide cyclase"/>
    <property type="match status" value="1"/>
</dbReference>
<protein>
    <recommendedName>
        <fullName evidence="1">diguanylate cyclase</fullName>
        <ecNumber evidence="1">2.7.7.65</ecNumber>
    </recommendedName>
</protein>
<dbReference type="PROSITE" id="PS50887">
    <property type="entry name" value="GGDEF"/>
    <property type="match status" value="1"/>
</dbReference>
<dbReference type="Pfam" id="PF00990">
    <property type="entry name" value="GGDEF"/>
    <property type="match status" value="1"/>
</dbReference>
<accession>A0A1U7D0M5</accession>
<dbReference type="Gene3D" id="6.10.340.10">
    <property type="match status" value="1"/>
</dbReference>
<feature type="domain" description="HAMP" evidence="4">
    <location>
        <begin position="71"/>
        <end position="123"/>
    </location>
</feature>
<dbReference type="GO" id="GO:1902201">
    <property type="term" value="P:negative regulation of bacterial-type flagellum-dependent cell motility"/>
    <property type="evidence" value="ECO:0007669"/>
    <property type="project" value="TreeGrafter"/>
</dbReference>
<dbReference type="STRING" id="1229727.Ga0080559_TMP844"/>
<dbReference type="GO" id="GO:0005886">
    <property type="term" value="C:plasma membrane"/>
    <property type="evidence" value="ECO:0007669"/>
    <property type="project" value="TreeGrafter"/>
</dbReference>
<keyword evidence="3" id="KW-0472">Membrane</keyword>
<dbReference type="PANTHER" id="PTHR45138:SF9">
    <property type="entry name" value="DIGUANYLATE CYCLASE DGCM-RELATED"/>
    <property type="match status" value="1"/>
</dbReference>
<dbReference type="InterPro" id="IPR000160">
    <property type="entry name" value="GGDEF_dom"/>
</dbReference>
<dbReference type="FunFam" id="3.30.70.270:FF:000001">
    <property type="entry name" value="Diguanylate cyclase domain protein"/>
    <property type="match status" value="1"/>
</dbReference>
<proteinExistence type="predicted"/>
<keyword evidence="3" id="KW-0812">Transmembrane</keyword>
<feature type="domain" description="GGDEF" evidence="5">
    <location>
        <begin position="151"/>
        <end position="280"/>
    </location>
</feature>
<feature type="transmembrane region" description="Helical" evidence="3">
    <location>
        <begin position="52"/>
        <end position="74"/>
    </location>
</feature>
<comment type="catalytic activity">
    <reaction evidence="2">
        <text>2 GTP = 3',3'-c-di-GMP + 2 diphosphate</text>
        <dbReference type="Rhea" id="RHEA:24898"/>
        <dbReference type="ChEBI" id="CHEBI:33019"/>
        <dbReference type="ChEBI" id="CHEBI:37565"/>
        <dbReference type="ChEBI" id="CHEBI:58805"/>
        <dbReference type="EC" id="2.7.7.65"/>
    </reaction>
</comment>
<dbReference type="InterPro" id="IPR029787">
    <property type="entry name" value="Nucleotide_cyclase"/>
</dbReference>
<evidence type="ECO:0000313" key="7">
    <source>
        <dbReference type="Proteomes" id="UP000186559"/>
    </source>
</evidence>
<dbReference type="PANTHER" id="PTHR45138">
    <property type="entry name" value="REGULATORY COMPONENTS OF SENSORY TRANSDUCTION SYSTEM"/>
    <property type="match status" value="1"/>
</dbReference>
<dbReference type="InterPro" id="IPR050469">
    <property type="entry name" value="Diguanylate_Cyclase"/>
</dbReference>
<evidence type="ECO:0000259" key="4">
    <source>
        <dbReference type="PROSITE" id="PS50885"/>
    </source>
</evidence>
<dbReference type="EMBL" id="CP014796">
    <property type="protein sequence ID" value="APX21640.1"/>
    <property type="molecule type" value="Genomic_DNA"/>
</dbReference>
<evidence type="ECO:0000256" key="1">
    <source>
        <dbReference type="ARBA" id="ARBA00012528"/>
    </source>
</evidence>
<dbReference type="EC" id="2.7.7.65" evidence="1"/>
<evidence type="ECO:0000259" key="5">
    <source>
        <dbReference type="PROSITE" id="PS50887"/>
    </source>
</evidence>
<keyword evidence="3" id="KW-1133">Transmembrane helix</keyword>
<dbReference type="Proteomes" id="UP000186559">
    <property type="component" value="Chromosome"/>
</dbReference>
<dbReference type="RefSeq" id="WP_076622241.1">
    <property type="nucleotide sequence ID" value="NZ_BMEW01000002.1"/>
</dbReference>
<sequence length="297" mass="31967">MGLYAFLDRLFPRSFSSKVFFTAFLGTHVPLIAVTVYALSRSTGIEDHLDELLLLIGATLIGCTGTLLSLWVLLAPLRRMRGAILAFEQSGYVVRLPEAHLDEIGQLMRCTNTVIRSIEQRHARAYSAALTDSLTGLPNRRGFEALAPALGTGAVLFLDLDHFKQVNDTQGHAAGDAVLKGVAGVISATMRRQDVVARWGGEEFVIWLPGATEDVARGIGERLRLAISDRVPLPRGLLTASIGIAVAREGDSRDRLIARADAALYAAKAGGRNRVVAQSSERETPVVLGPESRLCAG</sequence>
<dbReference type="NCBIfam" id="TIGR00254">
    <property type="entry name" value="GGDEF"/>
    <property type="match status" value="1"/>
</dbReference>
<name>A0A1U7D0M5_9RHOB</name>